<feature type="compositionally biased region" description="Basic residues" evidence="1">
    <location>
        <begin position="1"/>
        <end position="10"/>
    </location>
</feature>
<proteinExistence type="predicted"/>
<dbReference type="AlphaFoldDB" id="A0A6F8YKV6"/>
<protein>
    <recommendedName>
        <fullName evidence="4">Helix-turn-helix domain-containing protein</fullName>
    </recommendedName>
</protein>
<reference evidence="2 3" key="1">
    <citation type="submission" date="2020-03" db="EMBL/GenBank/DDBJ databases">
        <title>Whole genome shotgun sequence of Phytohabitans suffuscus NBRC 105367.</title>
        <authorList>
            <person name="Komaki H."/>
            <person name="Tamura T."/>
        </authorList>
    </citation>
    <scope>NUCLEOTIDE SEQUENCE [LARGE SCALE GENOMIC DNA]</scope>
    <source>
        <strain evidence="2 3">NBRC 105367</strain>
    </source>
</reference>
<sequence length="92" mass="9924">MSKNRRSRTSRRADPGLGGEVTWTPEAIRALGASTNLHTAAQIFGLAMSTAYLLAKRGQFPVPVIRVGTQYRVPVQPILAALCLESGHDQPP</sequence>
<name>A0A6F8YKV6_9ACTN</name>
<evidence type="ECO:0000256" key="1">
    <source>
        <dbReference type="SAM" id="MobiDB-lite"/>
    </source>
</evidence>
<organism evidence="2 3">
    <name type="scientific">Phytohabitans suffuscus</name>
    <dbReference type="NCBI Taxonomy" id="624315"/>
    <lineage>
        <taxon>Bacteria</taxon>
        <taxon>Bacillati</taxon>
        <taxon>Actinomycetota</taxon>
        <taxon>Actinomycetes</taxon>
        <taxon>Micromonosporales</taxon>
        <taxon>Micromonosporaceae</taxon>
    </lineage>
</organism>
<evidence type="ECO:0000313" key="3">
    <source>
        <dbReference type="Proteomes" id="UP000503011"/>
    </source>
</evidence>
<keyword evidence="3" id="KW-1185">Reference proteome</keyword>
<accession>A0A6F8YKV6</accession>
<dbReference type="EMBL" id="AP022871">
    <property type="protein sequence ID" value="BCB86588.1"/>
    <property type="molecule type" value="Genomic_DNA"/>
</dbReference>
<feature type="region of interest" description="Disordered" evidence="1">
    <location>
        <begin position="1"/>
        <end position="20"/>
    </location>
</feature>
<evidence type="ECO:0000313" key="2">
    <source>
        <dbReference type="EMBL" id="BCB86588.1"/>
    </source>
</evidence>
<evidence type="ECO:0008006" key="4">
    <source>
        <dbReference type="Google" id="ProtNLM"/>
    </source>
</evidence>
<dbReference type="KEGG" id="psuu:Psuf_039010"/>
<gene>
    <name evidence="2" type="ORF">Psuf_039010</name>
</gene>
<dbReference type="RefSeq" id="WP_232074847.1">
    <property type="nucleotide sequence ID" value="NZ_AP022871.1"/>
</dbReference>
<reference evidence="2 3" key="2">
    <citation type="submission" date="2020-03" db="EMBL/GenBank/DDBJ databases">
        <authorList>
            <person name="Ichikawa N."/>
            <person name="Kimura A."/>
            <person name="Kitahashi Y."/>
            <person name="Uohara A."/>
        </authorList>
    </citation>
    <scope>NUCLEOTIDE SEQUENCE [LARGE SCALE GENOMIC DNA]</scope>
    <source>
        <strain evidence="2 3">NBRC 105367</strain>
    </source>
</reference>
<dbReference type="Proteomes" id="UP000503011">
    <property type="component" value="Chromosome"/>
</dbReference>